<proteinExistence type="predicted"/>
<dbReference type="EMBL" id="UFWZ01000001">
    <property type="protein sequence ID" value="SUY46768.1"/>
    <property type="molecule type" value="Genomic_DNA"/>
</dbReference>
<reference evidence="3 4" key="1">
    <citation type="submission" date="2018-06" db="EMBL/GenBank/DDBJ databases">
        <authorList>
            <consortium name="Pathogen Informatics"/>
            <person name="Doyle S."/>
        </authorList>
    </citation>
    <scope>NUCLEOTIDE SEQUENCE [LARGE SCALE GENOMIC DNA]</scope>
    <source>
        <strain evidence="3 4">NCTC9836</strain>
    </source>
</reference>
<feature type="domain" description="Transcobalamin-like C-terminal" evidence="2">
    <location>
        <begin position="187"/>
        <end position="257"/>
    </location>
</feature>
<feature type="region of interest" description="Disordered" evidence="1">
    <location>
        <begin position="44"/>
        <end position="167"/>
    </location>
</feature>
<feature type="compositionally biased region" description="Basic and acidic residues" evidence="1">
    <location>
        <begin position="44"/>
        <end position="132"/>
    </location>
</feature>
<gene>
    <name evidence="3" type="ORF">NCTC9836_01076</name>
</gene>
<dbReference type="OrthoDB" id="2356646at2"/>
<evidence type="ECO:0000259" key="2">
    <source>
        <dbReference type="Pfam" id="PF14478"/>
    </source>
</evidence>
<dbReference type="RefSeq" id="WP_115640804.1">
    <property type="nucleotide sequence ID" value="NZ_UFWZ01000001.1"/>
</dbReference>
<keyword evidence="4" id="KW-1185">Reference proteome</keyword>
<organism evidence="3 4">
    <name type="scientific">Clostridium putrefaciens</name>
    <dbReference type="NCBI Taxonomy" id="99675"/>
    <lineage>
        <taxon>Bacteria</taxon>
        <taxon>Bacillati</taxon>
        <taxon>Bacillota</taxon>
        <taxon>Clostridia</taxon>
        <taxon>Eubacteriales</taxon>
        <taxon>Clostridiaceae</taxon>
        <taxon>Clostridium</taxon>
    </lineage>
</organism>
<accession>A0A381J7V3</accession>
<dbReference type="Pfam" id="PF14478">
    <property type="entry name" value="DUF4430"/>
    <property type="match status" value="1"/>
</dbReference>
<sequence length="264" mass="29873">MKKKLSILAFVILISVGGMIFSKSFTKQEQLKLSTKGLDNTRISEVEESKDNPILDDDKNVAATEEEKGNEKLKENKEESKENKENKEQLKEDKDKYKTKENKETINEKDSIENKKSQSETKISEPTKESKGDTQSSESKNNEVKTETKNNTTVNPKEPERKQEPNVSIVNGITGNVIVSEYMNIEGKSAYDVTLEILEKNKINKRIKSGYFASMAGLEERKPEKTSGWCYYVNGVKPGIGSLSYTLKKGDKLVWKFLLDGINN</sequence>
<dbReference type="Gene3D" id="2.170.130.30">
    <property type="match status" value="1"/>
</dbReference>
<dbReference type="InterPro" id="IPR027954">
    <property type="entry name" value="Transcobalamin-like_C"/>
</dbReference>
<evidence type="ECO:0000256" key="1">
    <source>
        <dbReference type="SAM" id="MobiDB-lite"/>
    </source>
</evidence>
<dbReference type="Proteomes" id="UP000254664">
    <property type="component" value="Unassembled WGS sequence"/>
</dbReference>
<protein>
    <submittedName>
        <fullName evidence="3">Surface/cell-adhesion protein</fullName>
    </submittedName>
</protein>
<evidence type="ECO:0000313" key="4">
    <source>
        <dbReference type="Proteomes" id="UP000254664"/>
    </source>
</evidence>
<dbReference type="AlphaFoldDB" id="A0A381J7V3"/>
<evidence type="ECO:0000313" key="3">
    <source>
        <dbReference type="EMBL" id="SUY46768.1"/>
    </source>
</evidence>
<name>A0A381J7V3_9CLOT</name>